<evidence type="ECO:0000313" key="4">
    <source>
        <dbReference type="Proteomes" id="UP000749559"/>
    </source>
</evidence>
<name>A0A8S4N6H1_OWEFU</name>
<dbReference type="EMBL" id="CAIIXF020000002">
    <property type="protein sequence ID" value="CAH1776624.1"/>
    <property type="molecule type" value="Genomic_DNA"/>
</dbReference>
<gene>
    <name evidence="3" type="ORF">OFUS_LOCUS3781</name>
</gene>
<dbReference type="AlphaFoldDB" id="A0A8S4N6H1"/>
<dbReference type="Gene3D" id="2.20.100.10">
    <property type="entry name" value="Thrombospondin type-1 (TSP1) repeat"/>
    <property type="match status" value="1"/>
</dbReference>
<evidence type="ECO:0000256" key="2">
    <source>
        <dbReference type="ARBA" id="ARBA00023157"/>
    </source>
</evidence>
<organism evidence="3 4">
    <name type="scientific">Owenia fusiformis</name>
    <name type="common">Polychaete worm</name>
    <dbReference type="NCBI Taxonomy" id="6347"/>
    <lineage>
        <taxon>Eukaryota</taxon>
        <taxon>Metazoa</taxon>
        <taxon>Spiralia</taxon>
        <taxon>Lophotrochozoa</taxon>
        <taxon>Annelida</taxon>
        <taxon>Polychaeta</taxon>
        <taxon>Sedentaria</taxon>
        <taxon>Canalipalpata</taxon>
        <taxon>Sabellida</taxon>
        <taxon>Oweniida</taxon>
        <taxon>Oweniidae</taxon>
        <taxon>Owenia</taxon>
    </lineage>
</organism>
<dbReference type="InterPro" id="IPR052065">
    <property type="entry name" value="Compl_asym_regulator"/>
</dbReference>
<accession>A0A8S4N6H1</accession>
<keyword evidence="2" id="KW-1015">Disulfide bond</keyword>
<dbReference type="PANTHER" id="PTHR22906">
    <property type="entry name" value="PROPERDIN"/>
    <property type="match status" value="1"/>
</dbReference>
<dbReference type="SUPFAM" id="SSF82895">
    <property type="entry name" value="TSP-1 type 1 repeat"/>
    <property type="match status" value="1"/>
</dbReference>
<reference evidence="3" key="1">
    <citation type="submission" date="2022-03" db="EMBL/GenBank/DDBJ databases">
        <authorList>
            <person name="Martin C."/>
        </authorList>
    </citation>
    <scope>NUCLEOTIDE SEQUENCE</scope>
</reference>
<feature type="non-terminal residue" evidence="3">
    <location>
        <position position="1"/>
    </location>
</feature>
<keyword evidence="4" id="KW-1185">Reference proteome</keyword>
<evidence type="ECO:0000313" key="3">
    <source>
        <dbReference type="EMBL" id="CAH1776624.1"/>
    </source>
</evidence>
<proteinExistence type="predicted"/>
<dbReference type="Pfam" id="PF00090">
    <property type="entry name" value="TSP_1"/>
    <property type="match status" value="1"/>
</dbReference>
<dbReference type="Proteomes" id="UP000749559">
    <property type="component" value="Unassembled WGS sequence"/>
</dbReference>
<dbReference type="InterPro" id="IPR000884">
    <property type="entry name" value="TSP1_rpt"/>
</dbReference>
<dbReference type="SMART" id="SM00209">
    <property type="entry name" value="TSP1"/>
    <property type="match status" value="1"/>
</dbReference>
<dbReference type="FunFam" id="2.20.100.10:FF:000001">
    <property type="entry name" value="semaphorin-5A isoform X1"/>
    <property type="match status" value="1"/>
</dbReference>
<evidence type="ECO:0000256" key="1">
    <source>
        <dbReference type="ARBA" id="ARBA00022737"/>
    </source>
</evidence>
<dbReference type="PROSITE" id="PS50092">
    <property type="entry name" value="TSP1"/>
    <property type="match status" value="1"/>
</dbReference>
<keyword evidence="1" id="KW-0677">Repeat</keyword>
<dbReference type="InterPro" id="IPR036383">
    <property type="entry name" value="TSP1_rpt_sf"/>
</dbReference>
<protein>
    <submittedName>
        <fullName evidence="3">Uncharacterized protein</fullName>
    </submittedName>
</protein>
<sequence>ENSPYYADLAAKAVNGAWGSWGSLSGCSTSCGRGSRRRTRQCNNPPPSGAGVSCKTGSSIEYRACTNRPCPMLMENGVIGQHLVPVLQHAGEVPKHGTDHVTVQYQIMVVMTAWVLTEKLS</sequence>
<comment type="caution">
    <text evidence="3">The sequence shown here is derived from an EMBL/GenBank/DDBJ whole genome shotgun (WGS) entry which is preliminary data.</text>
</comment>